<dbReference type="InterPro" id="IPR050330">
    <property type="entry name" value="Bact_OuterMem_StrucFunc"/>
</dbReference>
<dbReference type="InterPro" id="IPR006665">
    <property type="entry name" value="OmpA-like"/>
</dbReference>
<dbReference type="PANTHER" id="PTHR30329">
    <property type="entry name" value="STATOR ELEMENT OF FLAGELLAR MOTOR COMPLEX"/>
    <property type="match status" value="1"/>
</dbReference>
<feature type="transmembrane region" description="Helical" evidence="8">
    <location>
        <begin position="25"/>
        <end position="45"/>
    </location>
</feature>
<keyword evidence="6 7" id="KW-0472">Membrane</keyword>
<reference evidence="10 11" key="1">
    <citation type="submission" date="2016-10" db="EMBL/GenBank/DDBJ databases">
        <authorList>
            <person name="de Groot N.N."/>
        </authorList>
    </citation>
    <scope>NUCLEOTIDE SEQUENCE [LARGE SCALE GENOMIC DNA]</scope>
    <source>
        <strain evidence="10 11">ASO4-2</strain>
    </source>
</reference>
<evidence type="ECO:0000256" key="1">
    <source>
        <dbReference type="ARBA" id="ARBA00004162"/>
    </source>
</evidence>
<dbReference type="EMBL" id="FMXO01000010">
    <property type="protein sequence ID" value="SDB39188.1"/>
    <property type="molecule type" value="Genomic_DNA"/>
</dbReference>
<evidence type="ECO:0000256" key="3">
    <source>
        <dbReference type="ARBA" id="ARBA00022475"/>
    </source>
</evidence>
<evidence type="ECO:0000313" key="10">
    <source>
        <dbReference type="EMBL" id="SDB39188.1"/>
    </source>
</evidence>
<evidence type="ECO:0000256" key="7">
    <source>
        <dbReference type="PROSITE-ProRule" id="PRU00473"/>
    </source>
</evidence>
<evidence type="ECO:0000256" key="8">
    <source>
        <dbReference type="SAM" id="Phobius"/>
    </source>
</evidence>
<evidence type="ECO:0000256" key="6">
    <source>
        <dbReference type="ARBA" id="ARBA00023136"/>
    </source>
</evidence>
<accession>A0A1G6D249</accession>
<dbReference type="AlphaFoldDB" id="A0A1G6D249"/>
<dbReference type="STRING" id="617002.SAMN05660653_01853"/>
<name>A0A1G6D249_9BACT</name>
<dbReference type="CDD" id="cd07185">
    <property type="entry name" value="OmpA_C-like"/>
    <property type="match status" value="1"/>
</dbReference>
<keyword evidence="4 8" id="KW-0812">Transmembrane</keyword>
<comment type="similarity">
    <text evidence="2">Belongs to the MotB family.</text>
</comment>
<gene>
    <name evidence="10" type="ORF">SAMN05660653_01853</name>
</gene>
<comment type="subcellular location">
    <subcellularLocation>
        <location evidence="1">Cell membrane</location>
        <topology evidence="1">Single-pass membrane protein</topology>
    </subcellularLocation>
</comment>
<keyword evidence="11" id="KW-1185">Reference proteome</keyword>
<keyword evidence="3" id="KW-1003">Cell membrane</keyword>
<dbReference type="PANTHER" id="PTHR30329:SF21">
    <property type="entry name" value="LIPOPROTEIN YIAD-RELATED"/>
    <property type="match status" value="1"/>
</dbReference>
<dbReference type="SUPFAM" id="SSF103088">
    <property type="entry name" value="OmpA-like"/>
    <property type="match status" value="1"/>
</dbReference>
<dbReference type="OrthoDB" id="5292153at2"/>
<dbReference type="PROSITE" id="PS51123">
    <property type="entry name" value="OMPA_2"/>
    <property type="match status" value="1"/>
</dbReference>
<evidence type="ECO:0000313" key="11">
    <source>
        <dbReference type="Proteomes" id="UP000198771"/>
    </source>
</evidence>
<evidence type="ECO:0000256" key="2">
    <source>
        <dbReference type="ARBA" id="ARBA00008914"/>
    </source>
</evidence>
<protein>
    <submittedName>
        <fullName evidence="10">Chemotaxis protein MotB</fullName>
    </submittedName>
</protein>
<feature type="domain" description="OmpA-like" evidence="9">
    <location>
        <begin position="126"/>
        <end position="248"/>
    </location>
</feature>
<evidence type="ECO:0000256" key="5">
    <source>
        <dbReference type="ARBA" id="ARBA00022989"/>
    </source>
</evidence>
<organism evidence="10 11">
    <name type="scientific">Desulfonatronum thiosulfatophilum</name>
    <dbReference type="NCBI Taxonomy" id="617002"/>
    <lineage>
        <taxon>Bacteria</taxon>
        <taxon>Pseudomonadati</taxon>
        <taxon>Thermodesulfobacteriota</taxon>
        <taxon>Desulfovibrionia</taxon>
        <taxon>Desulfovibrionales</taxon>
        <taxon>Desulfonatronaceae</taxon>
        <taxon>Desulfonatronum</taxon>
    </lineage>
</organism>
<dbReference type="InterPro" id="IPR025713">
    <property type="entry name" value="MotB-like_N_dom"/>
</dbReference>
<dbReference type="Pfam" id="PF13677">
    <property type="entry name" value="MotB_plug"/>
    <property type="match status" value="1"/>
</dbReference>
<evidence type="ECO:0000259" key="9">
    <source>
        <dbReference type="PROSITE" id="PS51123"/>
    </source>
</evidence>
<proteinExistence type="inferred from homology"/>
<keyword evidence="5 8" id="KW-1133">Transmembrane helix</keyword>
<dbReference type="RefSeq" id="WP_092120462.1">
    <property type="nucleotide sequence ID" value="NZ_FMXO01000010.1"/>
</dbReference>
<dbReference type="Proteomes" id="UP000198771">
    <property type="component" value="Unassembled WGS sequence"/>
</dbReference>
<dbReference type="InterPro" id="IPR036737">
    <property type="entry name" value="OmpA-like_sf"/>
</dbReference>
<evidence type="ECO:0000256" key="4">
    <source>
        <dbReference type="ARBA" id="ARBA00022692"/>
    </source>
</evidence>
<sequence>MNDSSAGSPNNPLDFEDNGEENNDWVVIFADLCLLLLVFFVLLFSMSTLDDVRFKESFFSVRMALGDVMGGSLGADRIPTEDLGVFIDQAKLHRQVVENQHKIFSDFRYFQNTKGMEGVVGAVFDEGTITLRVPGDVLFASGQVSLTPAGKTLIAELKDFFVRYHDQVINIRGFTDDVLPSRGGRFEDNWEISALRAVNVLRYLIELGVEPARLTSTGLADMYPLFPNTSQDNRAKNRRVEFVLEKRIGS</sequence>
<dbReference type="Gene3D" id="3.30.1330.60">
    <property type="entry name" value="OmpA-like domain"/>
    <property type="match status" value="1"/>
</dbReference>
<dbReference type="Pfam" id="PF00691">
    <property type="entry name" value="OmpA"/>
    <property type="match status" value="1"/>
</dbReference>
<dbReference type="GO" id="GO:0005886">
    <property type="term" value="C:plasma membrane"/>
    <property type="evidence" value="ECO:0007669"/>
    <property type="project" value="UniProtKB-SubCell"/>
</dbReference>